<dbReference type="Pfam" id="PF03083">
    <property type="entry name" value="MtN3_slv"/>
    <property type="match status" value="2"/>
</dbReference>
<evidence type="ECO:0000256" key="6">
    <source>
        <dbReference type="ARBA" id="ARBA00022692"/>
    </source>
</evidence>
<keyword evidence="7" id="KW-0677">Repeat</keyword>
<dbReference type="Gene3D" id="1.20.1280.290">
    <property type="match status" value="2"/>
</dbReference>
<proteinExistence type="inferred from homology"/>
<evidence type="ECO:0000256" key="1">
    <source>
        <dbReference type="ARBA" id="ARBA00004651"/>
    </source>
</evidence>
<comment type="similarity">
    <text evidence="2 11">Belongs to the SWEET sugar transporter family.</text>
</comment>
<feature type="transmembrane region" description="Helical" evidence="11">
    <location>
        <begin position="12"/>
        <end position="32"/>
    </location>
</feature>
<keyword evidence="9 11" id="KW-0472">Membrane</keyword>
<comment type="caution">
    <text evidence="12">The sequence shown here is derived from an EMBL/GenBank/DDBJ whole genome shotgun (WGS) entry which is preliminary data.</text>
</comment>
<name>A0ABD3GLS3_9MARC</name>
<dbReference type="AlphaFoldDB" id="A0ABD3GLS3"/>
<evidence type="ECO:0000256" key="11">
    <source>
        <dbReference type="RuleBase" id="RU910715"/>
    </source>
</evidence>
<evidence type="ECO:0000256" key="3">
    <source>
        <dbReference type="ARBA" id="ARBA00022448"/>
    </source>
</evidence>
<organism evidence="12 13">
    <name type="scientific">Riccia sorocarpa</name>
    <dbReference type="NCBI Taxonomy" id="122646"/>
    <lineage>
        <taxon>Eukaryota</taxon>
        <taxon>Viridiplantae</taxon>
        <taxon>Streptophyta</taxon>
        <taxon>Embryophyta</taxon>
        <taxon>Marchantiophyta</taxon>
        <taxon>Marchantiopsida</taxon>
        <taxon>Marchantiidae</taxon>
        <taxon>Marchantiales</taxon>
        <taxon>Ricciaceae</taxon>
        <taxon>Riccia</taxon>
    </lineage>
</organism>
<evidence type="ECO:0000256" key="9">
    <source>
        <dbReference type="ARBA" id="ARBA00023136"/>
    </source>
</evidence>
<dbReference type="Proteomes" id="UP001633002">
    <property type="component" value="Unassembled WGS sequence"/>
</dbReference>
<feature type="transmembrane region" description="Helical" evidence="11">
    <location>
        <begin position="44"/>
        <end position="63"/>
    </location>
</feature>
<comment type="function">
    <text evidence="10">Mediates both low-affinity uptake and efflux of sugar across the plasma membrane.</text>
</comment>
<dbReference type="FunFam" id="1.20.1280.290:FF:000002">
    <property type="entry name" value="Bidirectional sugar transporter SWEET"/>
    <property type="match status" value="1"/>
</dbReference>
<evidence type="ECO:0000256" key="5">
    <source>
        <dbReference type="ARBA" id="ARBA00022597"/>
    </source>
</evidence>
<reference evidence="12 13" key="1">
    <citation type="submission" date="2024-09" db="EMBL/GenBank/DDBJ databases">
        <title>Chromosome-scale assembly of Riccia sorocarpa.</title>
        <authorList>
            <person name="Paukszto L."/>
        </authorList>
    </citation>
    <scope>NUCLEOTIDE SEQUENCE [LARGE SCALE GENOMIC DNA]</scope>
    <source>
        <strain evidence="12">LP-2024</strain>
        <tissue evidence="12">Aerial parts of the thallus</tissue>
    </source>
</reference>
<evidence type="ECO:0000256" key="8">
    <source>
        <dbReference type="ARBA" id="ARBA00022989"/>
    </source>
</evidence>
<evidence type="ECO:0000313" key="13">
    <source>
        <dbReference type="Proteomes" id="UP001633002"/>
    </source>
</evidence>
<feature type="transmembrane region" description="Helical" evidence="11">
    <location>
        <begin position="69"/>
        <end position="91"/>
    </location>
</feature>
<protein>
    <recommendedName>
        <fullName evidence="11">Bidirectional sugar transporter SWEET</fullName>
    </recommendedName>
</protein>
<keyword evidence="8 11" id="KW-1133">Transmembrane helix</keyword>
<feature type="transmembrane region" description="Helical" evidence="11">
    <location>
        <begin position="131"/>
        <end position="150"/>
    </location>
</feature>
<evidence type="ECO:0000256" key="10">
    <source>
        <dbReference type="ARBA" id="ARBA00037238"/>
    </source>
</evidence>
<comment type="subcellular location">
    <subcellularLocation>
        <location evidence="1 11">Cell membrane</location>
        <topology evidence="1 11">Multi-pass membrane protein</topology>
    </subcellularLocation>
</comment>
<dbReference type="InterPro" id="IPR047664">
    <property type="entry name" value="SWEET"/>
</dbReference>
<keyword evidence="3 11" id="KW-0813">Transport</keyword>
<gene>
    <name evidence="12" type="ORF">R1sor_021610</name>
</gene>
<accession>A0ABD3GLS3</accession>
<keyword evidence="6 11" id="KW-0812">Transmembrane</keyword>
<dbReference type="PANTHER" id="PTHR10791:SF30">
    <property type="entry name" value="SUGAR TRANSPORTER SWEET1"/>
    <property type="match status" value="1"/>
</dbReference>
<feature type="transmembrane region" description="Helical" evidence="11">
    <location>
        <begin position="162"/>
        <end position="182"/>
    </location>
</feature>
<keyword evidence="4" id="KW-1003">Cell membrane</keyword>
<keyword evidence="13" id="KW-1185">Reference proteome</keyword>
<evidence type="ECO:0000256" key="2">
    <source>
        <dbReference type="ARBA" id="ARBA00007809"/>
    </source>
</evidence>
<comment type="function">
    <text evidence="11">Mediates both low-affinity uptake and efflux of sugar across the membrane.</text>
</comment>
<keyword evidence="5 11" id="KW-0762">Sugar transport</keyword>
<evidence type="ECO:0000256" key="7">
    <source>
        <dbReference type="ARBA" id="ARBA00022737"/>
    </source>
</evidence>
<dbReference type="InterPro" id="IPR004316">
    <property type="entry name" value="SWEET_rpt"/>
</dbReference>
<evidence type="ECO:0000256" key="4">
    <source>
        <dbReference type="ARBA" id="ARBA00022475"/>
    </source>
</evidence>
<sequence length="295" mass="31907">MGVSAEFIVGLFGNISGVCLFASPTITFYGILRRKSTGDYSSTPYLCALLNCALWLLYGMPFVTRNGLLIMTINGVGAALEISYLTIYMRYAPRSAKIRTAQIGSSIALFYLLVVLVVAFAVHYLQGRRSVVGVLCVIITIVMYAAPLSVMRLVIQTKSVEYMPLPLSTMVLVNSIAWSAYAVLKHDIYLMIPNFFGLALGMGQLVLYGCYCGKKKKQNGHEELELGQKPAHEGNGNGNGAEVAPGILGNVLAVSPSEFQTPVSLKDSVAFETKVCESPCVSTLPTFSTITFSTH</sequence>
<feature type="transmembrane region" description="Helical" evidence="11">
    <location>
        <begin position="103"/>
        <end position="125"/>
    </location>
</feature>
<dbReference type="FunFam" id="1.20.1280.290:FF:000001">
    <property type="entry name" value="Bidirectional sugar transporter SWEET"/>
    <property type="match status" value="1"/>
</dbReference>
<evidence type="ECO:0000313" key="12">
    <source>
        <dbReference type="EMBL" id="KAL3678654.1"/>
    </source>
</evidence>
<dbReference type="PANTHER" id="PTHR10791">
    <property type="entry name" value="RAG1-ACTIVATING PROTEIN 1"/>
    <property type="match status" value="1"/>
</dbReference>
<feature type="transmembrane region" description="Helical" evidence="11">
    <location>
        <begin position="188"/>
        <end position="211"/>
    </location>
</feature>
<dbReference type="EMBL" id="JBJQOH010000007">
    <property type="protein sequence ID" value="KAL3678654.1"/>
    <property type="molecule type" value="Genomic_DNA"/>
</dbReference>
<dbReference type="GO" id="GO:0005886">
    <property type="term" value="C:plasma membrane"/>
    <property type="evidence" value="ECO:0007669"/>
    <property type="project" value="UniProtKB-SubCell"/>
</dbReference>